<dbReference type="GO" id="GO:0015074">
    <property type="term" value="P:DNA integration"/>
    <property type="evidence" value="ECO:0007669"/>
    <property type="project" value="InterPro"/>
</dbReference>
<dbReference type="InterPro" id="IPR013762">
    <property type="entry name" value="Integrase-like_cat_sf"/>
</dbReference>
<dbReference type="GO" id="GO:0006310">
    <property type="term" value="P:DNA recombination"/>
    <property type="evidence" value="ECO:0007669"/>
    <property type="project" value="UniProtKB-KW"/>
</dbReference>
<evidence type="ECO:0000259" key="3">
    <source>
        <dbReference type="PROSITE" id="PS51898"/>
    </source>
</evidence>
<reference evidence="4" key="1">
    <citation type="submission" date="2020-11" db="EMBL/GenBank/DDBJ databases">
        <title>Sequencing the genomes of 1000 actinobacteria strains.</title>
        <authorList>
            <person name="Klenk H.-P."/>
        </authorList>
    </citation>
    <scope>NUCLEOTIDE SEQUENCE</scope>
    <source>
        <strain evidence="4">DSM 43175</strain>
    </source>
</reference>
<dbReference type="PANTHER" id="PTHR30349">
    <property type="entry name" value="PHAGE INTEGRASE-RELATED"/>
    <property type="match status" value="1"/>
</dbReference>
<evidence type="ECO:0000313" key="4">
    <source>
        <dbReference type="EMBL" id="MBG6088874.1"/>
    </source>
</evidence>
<dbReference type="Proteomes" id="UP000614047">
    <property type="component" value="Unassembled WGS sequence"/>
</dbReference>
<comment type="caution">
    <text evidence="4">The sequence shown here is derived from an EMBL/GenBank/DDBJ whole genome shotgun (WGS) entry which is preliminary data.</text>
</comment>
<dbReference type="InterPro" id="IPR050090">
    <property type="entry name" value="Tyrosine_recombinase_XerCD"/>
</dbReference>
<dbReference type="AlphaFoldDB" id="A0A931DD54"/>
<protein>
    <submittedName>
        <fullName evidence="4">Integrase/recombinase XerC</fullName>
    </submittedName>
</protein>
<feature type="compositionally biased region" description="Pro residues" evidence="2">
    <location>
        <begin position="309"/>
        <end position="318"/>
    </location>
</feature>
<proteinExistence type="predicted"/>
<dbReference type="InterPro" id="IPR002104">
    <property type="entry name" value="Integrase_catalytic"/>
</dbReference>
<name>A0A931DD54_9ACTN</name>
<organism evidence="4 5">
    <name type="scientific">Actinomadura viridis</name>
    <dbReference type="NCBI Taxonomy" id="58110"/>
    <lineage>
        <taxon>Bacteria</taxon>
        <taxon>Bacillati</taxon>
        <taxon>Actinomycetota</taxon>
        <taxon>Actinomycetes</taxon>
        <taxon>Streptosporangiales</taxon>
        <taxon>Thermomonosporaceae</taxon>
        <taxon>Actinomadura</taxon>
    </lineage>
</organism>
<keyword evidence="5" id="KW-1185">Reference proteome</keyword>
<accession>A0A931DD54</accession>
<dbReference type="SUPFAM" id="SSF56349">
    <property type="entry name" value="DNA breaking-rejoining enzymes"/>
    <property type="match status" value="1"/>
</dbReference>
<sequence>MAGRRTQVPDVYAGVHADYAAALADTPLDAATRRAYDSRVRVYLVWLEGVWLEGAADISGHGALSDPRVRDVAVNDYKIHLTGVLGRSDNTVNAHLTALDRFYEHLGLGKVGVDRAPAPRVAPRALTAPEQQRYLRAVQRRTLSRDRAIGHLLLRCGLLVSELVALDTADVPPPTGTGTVDVGSGAGGLPRQIPLTDIAARAEVAAWQQDRLTWPGADTSALLLNRRGGRLSARAVDLLLDDISLDAGLSDDGAPTVSANVLRHTFATNLLNRGIDIVTVAEQLGHARLDTTRRYTGHPHRPQSARTRPPAPPSAAPT</sequence>
<dbReference type="PROSITE" id="PS51898">
    <property type="entry name" value="TYR_RECOMBINASE"/>
    <property type="match status" value="1"/>
</dbReference>
<evidence type="ECO:0000256" key="1">
    <source>
        <dbReference type="ARBA" id="ARBA00023172"/>
    </source>
</evidence>
<evidence type="ECO:0000313" key="5">
    <source>
        <dbReference type="Proteomes" id="UP000614047"/>
    </source>
</evidence>
<keyword evidence="1" id="KW-0233">DNA recombination</keyword>
<feature type="domain" description="Tyr recombinase" evidence="3">
    <location>
        <begin position="121"/>
        <end position="310"/>
    </location>
</feature>
<feature type="region of interest" description="Disordered" evidence="2">
    <location>
        <begin position="289"/>
        <end position="318"/>
    </location>
</feature>
<gene>
    <name evidence="4" type="ORF">IW256_002987</name>
</gene>
<dbReference type="RefSeq" id="WP_197011547.1">
    <property type="nucleotide sequence ID" value="NZ_BAABES010000005.1"/>
</dbReference>
<dbReference type="EMBL" id="JADOUA010000001">
    <property type="protein sequence ID" value="MBG6088874.1"/>
    <property type="molecule type" value="Genomic_DNA"/>
</dbReference>
<dbReference type="GO" id="GO:0003677">
    <property type="term" value="F:DNA binding"/>
    <property type="evidence" value="ECO:0007669"/>
    <property type="project" value="InterPro"/>
</dbReference>
<dbReference type="InterPro" id="IPR011010">
    <property type="entry name" value="DNA_brk_join_enz"/>
</dbReference>
<dbReference type="Pfam" id="PF00589">
    <property type="entry name" value="Phage_integrase"/>
    <property type="match status" value="1"/>
</dbReference>
<evidence type="ECO:0000256" key="2">
    <source>
        <dbReference type="SAM" id="MobiDB-lite"/>
    </source>
</evidence>
<dbReference type="PANTHER" id="PTHR30349:SF81">
    <property type="entry name" value="TYROSINE RECOMBINASE XERC"/>
    <property type="match status" value="1"/>
</dbReference>
<dbReference type="Gene3D" id="1.10.443.10">
    <property type="entry name" value="Intergrase catalytic core"/>
    <property type="match status" value="1"/>
</dbReference>